<dbReference type="Pfam" id="PF00069">
    <property type="entry name" value="Pkinase"/>
    <property type="match status" value="1"/>
</dbReference>
<evidence type="ECO:0000256" key="16">
    <source>
        <dbReference type="ARBA" id="ARBA00023136"/>
    </source>
</evidence>
<keyword evidence="25" id="KW-1185">Reference proteome</keyword>
<proteinExistence type="inferred from homology"/>
<dbReference type="CDD" id="cd06899">
    <property type="entry name" value="lectin_legume_LecRK_Arcelin_ConA"/>
    <property type="match status" value="1"/>
</dbReference>
<name>A0A834SHP6_9FABA</name>
<dbReference type="InterPro" id="IPR008271">
    <property type="entry name" value="Ser/Thr_kinase_AS"/>
</dbReference>
<evidence type="ECO:0000259" key="22">
    <source>
        <dbReference type="PROSITE" id="PS50011"/>
    </source>
</evidence>
<keyword evidence="8" id="KW-0808">Transferase</keyword>
<dbReference type="PROSITE" id="PS00108">
    <property type="entry name" value="PROTEIN_KINASE_ST"/>
    <property type="match status" value="1"/>
</dbReference>
<comment type="similarity">
    <text evidence="3">In the N-terminal section; belongs to the leguminous lectin family.</text>
</comment>
<dbReference type="GO" id="GO:0005886">
    <property type="term" value="C:plasma membrane"/>
    <property type="evidence" value="ECO:0007669"/>
    <property type="project" value="UniProtKB-SubCell"/>
</dbReference>
<evidence type="ECO:0000256" key="8">
    <source>
        <dbReference type="ARBA" id="ARBA00022679"/>
    </source>
</evidence>
<dbReference type="PANTHER" id="PTHR27007">
    <property type="match status" value="1"/>
</dbReference>
<keyword evidence="16 21" id="KW-0472">Membrane</keyword>
<feature type="transmembrane region" description="Helical" evidence="21">
    <location>
        <begin position="12"/>
        <end position="31"/>
    </location>
</feature>
<dbReference type="SMART" id="SM00220">
    <property type="entry name" value="S_TKc"/>
    <property type="match status" value="1"/>
</dbReference>
<evidence type="ECO:0000256" key="17">
    <source>
        <dbReference type="ARBA" id="ARBA00023170"/>
    </source>
</evidence>
<feature type="transmembrane region" description="Helical" evidence="21">
    <location>
        <begin position="743"/>
        <end position="766"/>
    </location>
</feature>
<dbReference type="OrthoDB" id="4062651at2759"/>
<feature type="region of interest" description="Disordered" evidence="20">
    <location>
        <begin position="825"/>
        <end position="864"/>
    </location>
</feature>
<feature type="domain" description="GTD-binding" evidence="23">
    <location>
        <begin position="872"/>
        <end position="979"/>
    </location>
</feature>
<keyword evidence="17 24" id="KW-0675">Receptor</keyword>
<dbReference type="GO" id="GO:0005524">
    <property type="term" value="F:ATP binding"/>
    <property type="evidence" value="ECO:0007669"/>
    <property type="project" value="UniProtKB-UniRule"/>
</dbReference>
<evidence type="ECO:0000256" key="13">
    <source>
        <dbReference type="ARBA" id="ARBA00022777"/>
    </source>
</evidence>
<gene>
    <name evidence="24" type="ORF">G2W53_042898</name>
</gene>
<evidence type="ECO:0000256" key="20">
    <source>
        <dbReference type="SAM" id="MobiDB-lite"/>
    </source>
</evidence>
<keyword evidence="14 19" id="KW-0067">ATP-binding</keyword>
<evidence type="ECO:0000256" key="10">
    <source>
        <dbReference type="ARBA" id="ARBA00022729"/>
    </source>
</evidence>
<dbReference type="InterPro" id="IPR017441">
    <property type="entry name" value="Protein_kinase_ATP_BS"/>
</dbReference>
<dbReference type="GO" id="GO:0004674">
    <property type="term" value="F:protein serine/threonine kinase activity"/>
    <property type="evidence" value="ECO:0007669"/>
    <property type="project" value="UniProtKB-KW"/>
</dbReference>
<dbReference type="InterPro" id="IPR013320">
    <property type="entry name" value="ConA-like_dom_sf"/>
</dbReference>
<dbReference type="InterPro" id="IPR007656">
    <property type="entry name" value="GTD-bd"/>
</dbReference>
<evidence type="ECO:0000313" key="24">
    <source>
        <dbReference type="EMBL" id="KAF7803787.1"/>
    </source>
</evidence>
<dbReference type="PROSITE" id="PS00307">
    <property type="entry name" value="LECTIN_LEGUME_BETA"/>
    <property type="match status" value="1"/>
</dbReference>
<dbReference type="InterPro" id="IPR011009">
    <property type="entry name" value="Kinase-like_dom_sf"/>
</dbReference>
<accession>A0A834SHP6</accession>
<dbReference type="SUPFAM" id="SSF49899">
    <property type="entry name" value="Concanavalin A-like lectins/glucanases"/>
    <property type="match status" value="1"/>
</dbReference>
<feature type="binding site" evidence="19">
    <location>
        <position position="407"/>
    </location>
    <ligand>
        <name>ATP</name>
        <dbReference type="ChEBI" id="CHEBI:30616"/>
    </ligand>
</feature>
<dbReference type="Gene3D" id="2.60.120.200">
    <property type="match status" value="1"/>
</dbReference>
<dbReference type="Proteomes" id="UP000634136">
    <property type="component" value="Unassembled WGS sequence"/>
</dbReference>
<keyword evidence="11 24" id="KW-0430">Lectin</keyword>
<dbReference type="PROSITE" id="PS51775">
    <property type="entry name" value="GTD_BINDING"/>
    <property type="match status" value="1"/>
</dbReference>
<reference evidence="24" key="1">
    <citation type="submission" date="2020-09" db="EMBL/GenBank/DDBJ databases">
        <title>Genome-Enabled Discovery of Anthraquinone Biosynthesis in Senna tora.</title>
        <authorList>
            <person name="Kang S.-H."/>
            <person name="Pandey R.P."/>
            <person name="Lee C.-M."/>
            <person name="Sim J.-S."/>
            <person name="Jeong J.-T."/>
            <person name="Choi B.-S."/>
            <person name="Jung M."/>
            <person name="Ginzburg D."/>
            <person name="Zhao K."/>
            <person name="Won S.Y."/>
            <person name="Oh T.-J."/>
            <person name="Yu Y."/>
            <person name="Kim N.-H."/>
            <person name="Lee O.R."/>
            <person name="Lee T.-H."/>
            <person name="Bashyal P."/>
            <person name="Kim T.-S."/>
            <person name="Lee W.-H."/>
            <person name="Kawkins C."/>
            <person name="Kim C.-K."/>
            <person name="Kim J.S."/>
            <person name="Ahn B.O."/>
            <person name="Rhee S.Y."/>
            <person name="Sohng J.K."/>
        </authorList>
    </citation>
    <scope>NUCLEOTIDE SEQUENCE</scope>
    <source>
        <tissue evidence="24">Leaf</tissue>
    </source>
</reference>
<dbReference type="InterPro" id="IPR019825">
    <property type="entry name" value="Lectin_legB_Mn/Ca_BS"/>
</dbReference>
<evidence type="ECO:0000256" key="9">
    <source>
        <dbReference type="ARBA" id="ARBA00022692"/>
    </source>
</evidence>
<dbReference type="CDD" id="cd14066">
    <property type="entry name" value="STKc_IRAK"/>
    <property type="match status" value="1"/>
</dbReference>
<evidence type="ECO:0000256" key="2">
    <source>
        <dbReference type="ARBA" id="ARBA00007606"/>
    </source>
</evidence>
<evidence type="ECO:0000256" key="11">
    <source>
        <dbReference type="ARBA" id="ARBA00022734"/>
    </source>
</evidence>
<dbReference type="EMBL" id="JAAIUW010000013">
    <property type="protein sequence ID" value="KAF7803787.1"/>
    <property type="molecule type" value="Genomic_DNA"/>
</dbReference>
<dbReference type="Pfam" id="PF00139">
    <property type="entry name" value="Lectin_legB"/>
    <property type="match status" value="1"/>
</dbReference>
<keyword evidence="9 21" id="KW-0812">Transmembrane</keyword>
<dbReference type="GO" id="GO:0080115">
    <property type="term" value="F:myosin XI tail binding"/>
    <property type="evidence" value="ECO:0007669"/>
    <property type="project" value="UniProtKB-ARBA"/>
</dbReference>
<keyword evidence="18" id="KW-0325">Glycoprotein</keyword>
<dbReference type="GO" id="GO:0002229">
    <property type="term" value="P:defense response to oomycetes"/>
    <property type="evidence" value="ECO:0007669"/>
    <property type="project" value="UniProtKB-ARBA"/>
</dbReference>
<evidence type="ECO:0000256" key="14">
    <source>
        <dbReference type="ARBA" id="ARBA00022840"/>
    </source>
</evidence>
<dbReference type="Gene3D" id="1.10.510.10">
    <property type="entry name" value="Transferase(Phosphotransferase) domain 1"/>
    <property type="match status" value="1"/>
</dbReference>
<keyword evidence="6" id="KW-1003">Cell membrane</keyword>
<sequence length="1078" mass="121886">MASSSSHHHHHHALVLETTITIFFLLQITLFPPATSLSFNFQGFNISDVNLQGEALLPPNPPSEIQITANRRDEANKYSVGRVTSNQLLRLWDKNSTNLTDFSTSFSFIVFSDQESFGDGLAFFLADPSLPLLTAISQGGGLGLVDGNGDQVPRSTQRSNSFVAVEFDTFSNPKWDPPGVHVGINVNSMRSVITRAWSPDIAVRKSYNCTVEYNSSTLTLTVSFTGNNRETSFAYLIDLRNHLPETVMIGFSAATGNLFEVHILQSWSFNSSLPDTADPVITEPSLPELQNDNNDHRRRDDEKKKKVWLLVGVGSCVGFALSFLVFMSVFCWKKMITARRRKEEQVVYDIQNMDEEFTEGSGPRRFRYSNLVAATSNFCESKKLGQGGFGGVYKGYLKDANSQVAIKRISKDSTQGIKEYATEVKIISQLRHRNLVQLLGWCHKKNDLLLVYEFMPNGSLDSHLYNNNNGLLTWQVRYKIALDLASALLYLHEEWSQCVLHRDIKSSNVMLDSSFNAKLGDFGLARLVSHEKGARTTLIAGTRGYIAPEYVFTGKAYKESDIYSLGVVLLEMASGRRAVEGEMVISVVEWVWELYGMGKVGEAADGRLCGEYDEKEMERMLVIGLWCTYPEHTMRPSAKEVIRVLSFEGELPDIPMTMPVPIYLPPSVKALFSSLSPSFWAKYSVFCHNLSPPAQMQTLCLLVVTYSVRDLYRRFLCIFLGFLLMDFSSTLKFLTQISEIGCGFFLLGCFSPVFNALCMVLVFGFCMKILHFGWHSEGFIRYLFDFGGKPRNPFSLGKNCVGDEFESDSVSFKCRIPLKSSRIPNSPNKNSLSVGEENENSNGDTNSVDLSEEKADVSTDTDREVRDEDEVFDVMSLRKLVKIERERANSAYAELEKERTASASAADEAMAMIFRLQSEKSSVEIQANQYRRMVEQKQEYDQDVIESLRWIITKQEDQLRMYREKLKQHMREDEIDELDKTNENRGFLNMCLEDDPDDSGSLFSSLEMDSQTHTTLEKDCTAMSRARKDVTPVGFMKTKCCCWNLMLSHEVIIHFLQSSSVISLIQAKRLMNDLNQEN</sequence>
<keyword evidence="13 24" id="KW-0418">Kinase</keyword>
<comment type="similarity">
    <text evidence="4">In the C-terminal section; belongs to the protein kinase superfamily. Ser/Thr protein kinase family.</text>
</comment>
<evidence type="ECO:0000256" key="18">
    <source>
        <dbReference type="ARBA" id="ARBA00023180"/>
    </source>
</evidence>
<keyword evidence="12 19" id="KW-0547">Nucleotide-binding</keyword>
<evidence type="ECO:0000256" key="1">
    <source>
        <dbReference type="ARBA" id="ARBA00004251"/>
    </source>
</evidence>
<organism evidence="24 25">
    <name type="scientific">Senna tora</name>
    <dbReference type="NCBI Taxonomy" id="362788"/>
    <lineage>
        <taxon>Eukaryota</taxon>
        <taxon>Viridiplantae</taxon>
        <taxon>Streptophyta</taxon>
        <taxon>Embryophyta</taxon>
        <taxon>Tracheophyta</taxon>
        <taxon>Spermatophyta</taxon>
        <taxon>Magnoliopsida</taxon>
        <taxon>eudicotyledons</taxon>
        <taxon>Gunneridae</taxon>
        <taxon>Pentapetalae</taxon>
        <taxon>rosids</taxon>
        <taxon>fabids</taxon>
        <taxon>Fabales</taxon>
        <taxon>Fabaceae</taxon>
        <taxon>Caesalpinioideae</taxon>
        <taxon>Cassia clade</taxon>
        <taxon>Senna</taxon>
    </lineage>
</organism>
<keyword evidence="7" id="KW-0723">Serine/threonine-protein kinase</keyword>
<dbReference type="FunFam" id="3.30.200.20:FF:000168">
    <property type="entry name" value="L-type lectin-domain containing receptor kinase IX.1"/>
    <property type="match status" value="1"/>
</dbReference>
<dbReference type="InterPro" id="IPR000719">
    <property type="entry name" value="Prot_kinase_dom"/>
</dbReference>
<feature type="transmembrane region" description="Helical" evidence="21">
    <location>
        <begin position="307"/>
        <end position="332"/>
    </location>
</feature>
<evidence type="ECO:0000256" key="15">
    <source>
        <dbReference type="ARBA" id="ARBA00022989"/>
    </source>
</evidence>
<dbReference type="AlphaFoldDB" id="A0A834SHP6"/>
<dbReference type="EC" id="2.7.11.1" evidence="5"/>
<feature type="compositionally biased region" description="Polar residues" evidence="20">
    <location>
        <begin position="840"/>
        <end position="849"/>
    </location>
</feature>
<dbReference type="PROSITE" id="PS00107">
    <property type="entry name" value="PROTEIN_KINASE_ATP"/>
    <property type="match status" value="1"/>
</dbReference>
<keyword evidence="10" id="KW-0732">Signal</keyword>
<dbReference type="Gene3D" id="3.30.200.20">
    <property type="entry name" value="Phosphorylase Kinase, domain 1"/>
    <property type="match status" value="1"/>
</dbReference>
<feature type="compositionally biased region" description="Basic and acidic residues" evidence="20">
    <location>
        <begin position="851"/>
        <end position="864"/>
    </location>
</feature>
<feature type="domain" description="Protein kinase" evidence="22">
    <location>
        <begin position="378"/>
        <end position="648"/>
    </location>
</feature>
<dbReference type="GO" id="GO:0030246">
    <property type="term" value="F:carbohydrate binding"/>
    <property type="evidence" value="ECO:0007669"/>
    <property type="project" value="UniProtKB-KW"/>
</dbReference>
<evidence type="ECO:0000256" key="21">
    <source>
        <dbReference type="SAM" id="Phobius"/>
    </source>
</evidence>
<evidence type="ECO:0000256" key="7">
    <source>
        <dbReference type="ARBA" id="ARBA00022527"/>
    </source>
</evidence>
<dbReference type="Pfam" id="PF04576">
    <property type="entry name" value="Zein-binding"/>
    <property type="match status" value="1"/>
</dbReference>
<evidence type="ECO:0000256" key="3">
    <source>
        <dbReference type="ARBA" id="ARBA00008536"/>
    </source>
</evidence>
<evidence type="ECO:0000259" key="23">
    <source>
        <dbReference type="PROSITE" id="PS51775"/>
    </source>
</evidence>
<evidence type="ECO:0000256" key="19">
    <source>
        <dbReference type="PROSITE-ProRule" id="PRU10141"/>
    </source>
</evidence>
<feature type="region of interest" description="Disordered" evidence="20">
    <location>
        <begin position="280"/>
        <end position="299"/>
    </location>
</feature>
<dbReference type="PROSITE" id="PS50011">
    <property type="entry name" value="PROTEIN_KINASE_DOM"/>
    <property type="match status" value="1"/>
</dbReference>
<evidence type="ECO:0000256" key="5">
    <source>
        <dbReference type="ARBA" id="ARBA00012513"/>
    </source>
</evidence>
<protein>
    <recommendedName>
        <fullName evidence="5">non-specific serine/threonine protein kinase</fullName>
        <ecNumber evidence="5">2.7.11.1</ecNumber>
    </recommendedName>
</protein>
<evidence type="ECO:0000313" key="25">
    <source>
        <dbReference type="Proteomes" id="UP000634136"/>
    </source>
</evidence>
<comment type="subcellular location">
    <subcellularLocation>
        <location evidence="1">Cell membrane</location>
        <topology evidence="1">Single-pass type I membrane protein</topology>
    </subcellularLocation>
</comment>
<dbReference type="InterPro" id="IPR001220">
    <property type="entry name" value="Legume_lectin_dom"/>
</dbReference>
<evidence type="ECO:0000256" key="4">
    <source>
        <dbReference type="ARBA" id="ARBA00010217"/>
    </source>
</evidence>
<evidence type="ECO:0000256" key="12">
    <source>
        <dbReference type="ARBA" id="ARBA00022741"/>
    </source>
</evidence>
<evidence type="ECO:0000256" key="6">
    <source>
        <dbReference type="ARBA" id="ARBA00022475"/>
    </source>
</evidence>
<dbReference type="InterPro" id="IPR050528">
    <property type="entry name" value="L-type_Lectin-RKs"/>
</dbReference>
<comment type="similarity">
    <text evidence="2">Belongs to the leguminous lectin family.</text>
</comment>
<comment type="caution">
    <text evidence="24">The sequence shown here is derived from an EMBL/GenBank/DDBJ whole genome shotgun (WGS) entry which is preliminary data.</text>
</comment>
<dbReference type="FunFam" id="1.10.510.10:FF:000240">
    <property type="entry name" value="Lectin-domain containing receptor kinase A4.3"/>
    <property type="match status" value="1"/>
</dbReference>
<feature type="transmembrane region" description="Helical" evidence="21">
    <location>
        <begin position="715"/>
        <end position="737"/>
    </location>
</feature>
<keyword evidence="15 21" id="KW-1133">Transmembrane helix</keyword>
<dbReference type="SUPFAM" id="SSF56112">
    <property type="entry name" value="Protein kinase-like (PK-like)"/>
    <property type="match status" value="1"/>
</dbReference>